<evidence type="ECO:0000313" key="3">
    <source>
        <dbReference type="Proteomes" id="UP000058446"/>
    </source>
</evidence>
<keyword evidence="3" id="KW-1185">Reference proteome</keyword>
<feature type="region of interest" description="Disordered" evidence="1">
    <location>
        <begin position="36"/>
        <end position="77"/>
    </location>
</feature>
<dbReference type="AlphaFoldDB" id="A0A0K2H3I8"/>
<name>A0A0K2H3I8_9CORY</name>
<dbReference type="STRING" id="1408189.CLAC_08660"/>
<dbReference type="OrthoDB" id="4421126at2"/>
<accession>A0A0K2H3I8</accession>
<dbReference type="PATRIC" id="fig|1408189.4.peg.1732"/>
<evidence type="ECO:0008006" key="4">
    <source>
        <dbReference type="Google" id="ProtNLM"/>
    </source>
</evidence>
<proteinExistence type="predicted"/>
<organism evidence="2 3">
    <name type="scientific">Corynebacterium lactis RW2-5</name>
    <dbReference type="NCBI Taxonomy" id="1408189"/>
    <lineage>
        <taxon>Bacteria</taxon>
        <taxon>Bacillati</taxon>
        <taxon>Actinomycetota</taxon>
        <taxon>Actinomycetes</taxon>
        <taxon>Mycobacteriales</taxon>
        <taxon>Corynebacteriaceae</taxon>
        <taxon>Corynebacterium</taxon>
    </lineage>
</organism>
<reference evidence="2 3" key="1">
    <citation type="submission" date="2013-10" db="EMBL/GenBank/DDBJ databases">
        <title>Complete genome sequence of Corynebacterium lactis DSM 45799(T), isolated from raw cow milk.</title>
        <authorList>
            <person name="Ruckert C."/>
            <person name="Albersmeier A."/>
            <person name="Lipski A."/>
            <person name="Kalinowski J."/>
        </authorList>
    </citation>
    <scope>NUCLEOTIDE SEQUENCE [LARGE SCALE GENOMIC DNA]</scope>
    <source>
        <strain evidence="2 3">RW2-5</strain>
    </source>
</reference>
<sequence length="210" mass="22131">MFSSTAKDTSSPRKRLRAGAVGLVSLAALGLGACSSAESVGKGTPSASDSPEAMPSQETPKSESTQPAATTSSAQLRDSLAQLAADTSVLKEASQELIAKGSVSDGTRELAQLASPVFREEEDRLVKILGVGVDPSLAEVDQEALARLTDEEGPHADMAYLTVMEDALDRVISKWESVRSNGEQPVEDLAGQAVEQLTSIREALRKRMAF</sequence>
<evidence type="ECO:0000313" key="2">
    <source>
        <dbReference type="EMBL" id="ALA68602.1"/>
    </source>
</evidence>
<evidence type="ECO:0000256" key="1">
    <source>
        <dbReference type="SAM" id="MobiDB-lite"/>
    </source>
</evidence>
<dbReference type="KEGG" id="clw:CLAC_08660"/>
<dbReference type="RefSeq" id="WP_053412544.1">
    <property type="nucleotide sequence ID" value="NZ_CP006841.1"/>
</dbReference>
<gene>
    <name evidence="2" type="ORF">CLAC_08660</name>
</gene>
<protein>
    <recommendedName>
        <fullName evidence="4">DUF305 domain-containing protein</fullName>
    </recommendedName>
</protein>
<dbReference type="Proteomes" id="UP000058446">
    <property type="component" value="Chromosome"/>
</dbReference>
<dbReference type="PROSITE" id="PS51257">
    <property type="entry name" value="PROKAR_LIPOPROTEIN"/>
    <property type="match status" value="1"/>
</dbReference>
<dbReference type="EMBL" id="CP006841">
    <property type="protein sequence ID" value="ALA68602.1"/>
    <property type="molecule type" value="Genomic_DNA"/>
</dbReference>
<feature type="compositionally biased region" description="Polar residues" evidence="1">
    <location>
        <begin position="56"/>
        <end position="76"/>
    </location>
</feature>